<sequence length="91" mass="10188">MLPSSPVSPVVFRGPSHMSGWRNLGRVHGRQTRRTWGYTRNRTDLLARLPSASVGRRRAGRGPTARVANGRTSSKFYNVLYNFDRSDSAAQ</sequence>
<protein>
    <submittedName>
        <fullName evidence="1">Uncharacterized protein</fullName>
    </submittedName>
</protein>
<organism evidence="1 2">
    <name type="scientific">Nesidiocoris tenuis</name>
    <dbReference type="NCBI Taxonomy" id="355587"/>
    <lineage>
        <taxon>Eukaryota</taxon>
        <taxon>Metazoa</taxon>
        <taxon>Ecdysozoa</taxon>
        <taxon>Arthropoda</taxon>
        <taxon>Hexapoda</taxon>
        <taxon>Insecta</taxon>
        <taxon>Pterygota</taxon>
        <taxon>Neoptera</taxon>
        <taxon>Paraneoptera</taxon>
        <taxon>Hemiptera</taxon>
        <taxon>Heteroptera</taxon>
        <taxon>Panheteroptera</taxon>
        <taxon>Cimicomorpha</taxon>
        <taxon>Miridae</taxon>
        <taxon>Dicyphina</taxon>
        <taxon>Nesidiocoris</taxon>
    </lineage>
</organism>
<reference evidence="1 2" key="1">
    <citation type="submission" date="2023-09" db="EMBL/GenBank/DDBJ databases">
        <title>Nesidiocoris tenuis whole genome shotgun sequence.</title>
        <authorList>
            <person name="Shibata T."/>
            <person name="Shimoda M."/>
            <person name="Kobayashi T."/>
            <person name="Uehara T."/>
        </authorList>
    </citation>
    <scope>NUCLEOTIDE SEQUENCE [LARGE SCALE GENOMIC DNA]</scope>
    <source>
        <strain evidence="1 2">Japan</strain>
    </source>
</reference>
<accession>A0ABN7B5D9</accession>
<gene>
    <name evidence="1" type="ORF">NTJ_10787</name>
</gene>
<evidence type="ECO:0000313" key="1">
    <source>
        <dbReference type="EMBL" id="BES97972.1"/>
    </source>
</evidence>
<keyword evidence="2" id="KW-1185">Reference proteome</keyword>
<name>A0ABN7B5D9_9HEMI</name>
<dbReference type="Proteomes" id="UP001307889">
    <property type="component" value="Chromosome 8"/>
</dbReference>
<proteinExistence type="predicted"/>
<dbReference type="EMBL" id="AP028916">
    <property type="protein sequence ID" value="BES97972.1"/>
    <property type="molecule type" value="Genomic_DNA"/>
</dbReference>
<evidence type="ECO:0000313" key="2">
    <source>
        <dbReference type="Proteomes" id="UP001307889"/>
    </source>
</evidence>